<feature type="domain" description="Activator of Hsp90 ATPase homologue 1/2-like C-terminal" evidence="2">
    <location>
        <begin position="16"/>
        <end position="151"/>
    </location>
</feature>
<dbReference type="Gene3D" id="3.30.530.20">
    <property type="match status" value="1"/>
</dbReference>
<accession>A0A1G9VPH3</accession>
<dbReference type="RefSeq" id="WP_030431325.1">
    <property type="nucleotide sequence ID" value="NZ_JOEF01000019.1"/>
</dbReference>
<comment type="similarity">
    <text evidence="1">Belongs to the AHA1 family.</text>
</comment>
<dbReference type="OrthoDB" id="268331at2"/>
<name>A0A1G9VPH3_ALLAB</name>
<evidence type="ECO:0000259" key="2">
    <source>
        <dbReference type="Pfam" id="PF08327"/>
    </source>
</evidence>
<dbReference type="STRING" id="211114.SAMN04489726_3153"/>
<protein>
    <submittedName>
        <fullName evidence="3">Uncharacterized conserved protein YndB, AHSA1/START domain</fullName>
    </submittedName>
</protein>
<reference evidence="3 4" key="1">
    <citation type="submission" date="2016-10" db="EMBL/GenBank/DDBJ databases">
        <authorList>
            <person name="de Groot N.N."/>
        </authorList>
    </citation>
    <scope>NUCLEOTIDE SEQUENCE [LARGE SCALE GENOMIC DNA]</scope>
    <source>
        <strain evidence="3 4">DSM 44149</strain>
    </source>
</reference>
<dbReference type="AlphaFoldDB" id="A0A1G9VPH3"/>
<dbReference type="Proteomes" id="UP000183376">
    <property type="component" value="Chromosome I"/>
</dbReference>
<proteinExistence type="inferred from homology"/>
<dbReference type="SUPFAM" id="SSF55961">
    <property type="entry name" value="Bet v1-like"/>
    <property type="match status" value="1"/>
</dbReference>
<dbReference type="InterPro" id="IPR023393">
    <property type="entry name" value="START-like_dom_sf"/>
</dbReference>
<evidence type="ECO:0000256" key="1">
    <source>
        <dbReference type="ARBA" id="ARBA00006817"/>
    </source>
</evidence>
<evidence type="ECO:0000313" key="4">
    <source>
        <dbReference type="Proteomes" id="UP000183376"/>
    </source>
</evidence>
<sequence>MSTEIKVHRSVNVPLAPERAFALFTARMTEFWPREHSIGSSPLDRVVVEPHVGGRWYERGTDGSECDWGRVGEWQPPHRVVLLWQLGADWKFNPELETEVEVIFTEAASGGTLVELRHRHLERYGDQAQTMYAVFDSPGGWTGTLTAFAEAAA</sequence>
<dbReference type="EMBL" id="LT629701">
    <property type="protein sequence ID" value="SDM73987.1"/>
    <property type="molecule type" value="Genomic_DNA"/>
</dbReference>
<gene>
    <name evidence="3" type="ORF">SAMN04489726_3153</name>
</gene>
<dbReference type="CDD" id="cd08891">
    <property type="entry name" value="SRPBCC_CalC"/>
    <property type="match status" value="1"/>
</dbReference>
<dbReference type="eggNOG" id="COG3832">
    <property type="taxonomic scope" value="Bacteria"/>
</dbReference>
<dbReference type="InterPro" id="IPR013538">
    <property type="entry name" value="ASHA1/2-like_C"/>
</dbReference>
<organism evidence="3 4">
    <name type="scientific">Allokutzneria albata</name>
    <name type="common">Kibdelosporangium albatum</name>
    <dbReference type="NCBI Taxonomy" id="211114"/>
    <lineage>
        <taxon>Bacteria</taxon>
        <taxon>Bacillati</taxon>
        <taxon>Actinomycetota</taxon>
        <taxon>Actinomycetes</taxon>
        <taxon>Pseudonocardiales</taxon>
        <taxon>Pseudonocardiaceae</taxon>
        <taxon>Allokutzneria</taxon>
    </lineage>
</organism>
<dbReference type="Pfam" id="PF08327">
    <property type="entry name" value="AHSA1"/>
    <property type="match status" value="1"/>
</dbReference>
<keyword evidence="4" id="KW-1185">Reference proteome</keyword>
<evidence type="ECO:0000313" key="3">
    <source>
        <dbReference type="EMBL" id="SDM73987.1"/>
    </source>
</evidence>